<keyword evidence="2" id="KW-1185">Reference proteome</keyword>
<evidence type="ECO:0008006" key="3">
    <source>
        <dbReference type="Google" id="ProtNLM"/>
    </source>
</evidence>
<evidence type="ECO:0000313" key="2">
    <source>
        <dbReference type="Proteomes" id="UP000095601"/>
    </source>
</evidence>
<dbReference type="PROSITE" id="PS51257">
    <property type="entry name" value="PROKAR_LIPOPROTEIN"/>
    <property type="match status" value="1"/>
</dbReference>
<dbReference type="KEGG" id="cnr:EB819_09055"/>
<dbReference type="Proteomes" id="UP000095601">
    <property type="component" value="Unassembled WGS sequence"/>
</dbReference>
<dbReference type="EMBL" id="MKGI01000045">
    <property type="protein sequence ID" value="OEL11184.1"/>
    <property type="molecule type" value="Genomic_DNA"/>
</dbReference>
<comment type="caution">
    <text evidence="1">The sequence shown here is derived from an EMBL/GenBank/DDBJ whole genome shotgun (WGS) entry which is preliminary data.</text>
</comment>
<accession>A0A1E5UE37</accession>
<evidence type="ECO:0000313" key="1">
    <source>
        <dbReference type="EMBL" id="OEL11184.1"/>
    </source>
</evidence>
<dbReference type="AlphaFoldDB" id="A0A1E5UE37"/>
<dbReference type="RefSeq" id="WP_069798538.1">
    <property type="nucleotide sequence ID" value="NZ_CP034157.1"/>
</dbReference>
<sequence length="167" mass="19874">MKIFIFLLLFFLLGCKSYIVEYDKNGEPKLGKNMNYTFTEKPSVENLKKIDTTAYYIQIFEERYYNEDEIKNPMVLEFHNDGFYKDSSLKYYKNFSYRTKETIWSGGKYKVSGNTIELECFAPSKGSKTKIYKRTFLKGRIVDDKIIFDDKKNNSLISVYQKKHKLE</sequence>
<gene>
    <name evidence="1" type="ORF">BHF72_2300</name>
</gene>
<protein>
    <recommendedName>
        <fullName evidence="3">Lipoprotein</fullName>
    </recommendedName>
</protein>
<organism evidence="1 2">
    <name type="scientific">Cloacibacterium normanense</name>
    <dbReference type="NCBI Taxonomy" id="237258"/>
    <lineage>
        <taxon>Bacteria</taxon>
        <taxon>Pseudomonadati</taxon>
        <taxon>Bacteroidota</taxon>
        <taxon>Flavobacteriia</taxon>
        <taxon>Flavobacteriales</taxon>
        <taxon>Weeksellaceae</taxon>
    </lineage>
</organism>
<name>A0A1E5UE37_9FLAO</name>
<reference evidence="1 2" key="1">
    <citation type="submission" date="2016-09" db="EMBL/GenBank/DDBJ databases">
        <authorList>
            <person name="Capua I."/>
            <person name="De Benedictis P."/>
            <person name="Joannis T."/>
            <person name="Lombin L.H."/>
            <person name="Cattoli G."/>
        </authorList>
    </citation>
    <scope>NUCLEOTIDE SEQUENCE [LARGE SCALE GENOMIC DNA]</scope>
    <source>
        <strain evidence="1 2">NRS-1</strain>
    </source>
</reference>
<dbReference type="OrthoDB" id="1272219at2"/>
<proteinExistence type="predicted"/>